<reference evidence="9 10" key="2">
    <citation type="journal article" date="2013" name="Genome Biol. Evol.">
        <title>Genome sequencing of Giardia lamblia genotypes A2 and B isolates (DH and GS) and comparative analysis with the genomes of genotypes A1 and E (WB and Pig).</title>
        <authorList>
            <person name="Adam R.D."/>
            <person name="Dahlstrom E.W."/>
            <person name="Martens C.A."/>
            <person name="Bruno D.P."/>
            <person name="Barbian K.D."/>
            <person name="Ricklefs S.M."/>
            <person name="Hernandez M.M."/>
            <person name="Narla N.P."/>
            <person name="Patel R.B."/>
            <person name="Porcella S.F."/>
            <person name="Nash T.E."/>
        </authorList>
    </citation>
    <scope>NUCLEOTIDE SEQUENCE [LARGE SCALE GENOMIC DNA]</scope>
    <source>
        <strain evidence="9 10">DH</strain>
    </source>
</reference>
<dbReference type="InterPro" id="IPR008803">
    <property type="entry name" value="RHD3/Sey1"/>
</dbReference>
<dbReference type="VEuPathDB" id="GiardiaDB:GL50803_0032509"/>
<organism evidence="9 10">
    <name type="scientific">Giardia intestinalis</name>
    <name type="common">Giardia lamblia</name>
    <dbReference type="NCBI Taxonomy" id="5741"/>
    <lineage>
        <taxon>Eukaryota</taxon>
        <taxon>Metamonada</taxon>
        <taxon>Diplomonadida</taxon>
        <taxon>Hexamitidae</taxon>
        <taxon>Giardiinae</taxon>
        <taxon>Giardia</taxon>
    </lineage>
</organism>
<keyword evidence="4" id="KW-0342">GTP-binding</keyword>
<dbReference type="SUPFAM" id="SSF52540">
    <property type="entry name" value="P-loop containing nucleoside triphosphate hydrolases"/>
    <property type="match status" value="1"/>
</dbReference>
<dbReference type="InterPro" id="IPR030386">
    <property type="entry name" value="G_GB1_RHD3_dom"/>
</dbReference>
<keyword evidence="3" id="KW-0256">Endoplasmic reticulum</keyword>
<evidence type="ECO:0000256" key="2">
    <source>
        <dbReference type="ARBA" id="ARBA00022801"/>
    </source>
</evidence>
<comment type="similarity">
    <text evidence="6">Belongs to the TRAFAC class dynamin-like GTPase superfamily. GB1/RHD3 GTPase family.</text>
</comment>
<dbReference type="VEuPathDB" id="GiardiaDB:QR46_2452"/>
<dbReference type="GO" id="GO:0003924">
    <property type="term" value="F:GTPase activity"/>
    <property type="evidence" value="ECO:0007669"/>
    <property type="project" value="TreeGrafter"/>
</dbReference>
<reference evidence="10" key="1">
    <citation type="submission" date="2012-02" db="EMBL/GenBank/DDBJ databases">
        <title>Genome sequencing of Giardia lamblia Genotypes A2 and B isolates (DH and GS) and comparative analysis with the genomes of Genotypes A1 and E (WB and Pig).</title>
        <authorList>
            <person name="Adam R."/>
            <person name="Dahlstrom E."/>
            <person name="Martens C."/>
            <person name="Bruno D."/>
            <person name="Barbian K."/>
            <person name="Porcella S.F."/>
            <person name="Nash T."/>
        </authorList>
    </citation>
    <scope>NUCLEOTIDE SEQUENCE</scope>
    <source>
        <strain evidence="10">DH</strain>
    </source>
</reference>
<keyword evidence="1" id="KW-0547">Nucleotide-binding</keyword>
<dbReference type="Proteomes" id="UP000018320">
    <property type="component" value="Unassembled WGS sequence"/>
</dbReference>
<gene>
    <name evidence="9" type="ORF">DHA2_151897</name>
</gene>
<evidence type="ECO:0000256" key="1">
    <source>
        <dbReference type="ARBA" id="ARBA00022741"/>
    </source>
</evidence>
<dbReference type="InterPro" id="IPR027417">
    <property type="entry name" value="P-loop_NTPase"/>
</dbReference>
<keyword evidence="5 7" id="KW-0472">Membrane</keyword>
<dbReference type="GO" id="GO:0016320">
    <property type="term" value="P:endoplasmic reticulum membrane fusion"/>
    <property type="evidence" value="ECO:0007669"/>
    <property type="project" value="TreeGrafter"/>
</dbReference>
<evidence type="ECO:0000256" key="7">
    <source>
        <dbReference type="SAM" id="Phobius"/>
    </source>
</evidence>
<accession>V6TAV2</accession>
<keyword evidence="7" id="KW-0812">Transmembrane</keyword>
<evidence type="ECO:0000256" key="4">
    <source>
        <dbReference type="ARBA" id="ARBA00023134"/>
    </source>
</evidence>
<evidence type="ECO:0000256" key="3">
    <source>
        <dbReference type="ARBA" id="ARBA00022824"/>
    </source>
</evidence>
<dbReference type="PROSITE" id="PS51715">
    <property type="entry name" value="G_GB1_RHD3"/>
    <property type="match status" value="1"/>
</dbReference>
<dbReference type="GO" id="GO:0005783">
    <property type="term" value="C:endoplasmic reticulum"/>
    <property type="evidence" value="ECO:0007669"/>
    <property type="project" value="TreeGrafter"/>
</dbReference>
<name>V6TAV2_GIAIN</name>
<evidence type="ECO:0000256" key="6">
    <source>
        <dbReference type="PROSITE-ProRule" id="PRU01052"/>
    </source>
</evidence>
<feature type="transmembrane region" description="Helical" evidence="7">
    <location>
        <begin position="992"/>
        <end position="1011"/>
    </location>
</feature>
<dbReference type="VEuPathDB" id="GiardiaDB:GL50581_2942"/>
<feature type="domain" description="GB1/RHD3-type G" evidence="8">
    <location>
        <begin position="48"/>
        <end position="283"/>
    </location>
</feature>
<dbReference type="Pfam" id="PF05879">
    <property type="entry name" value="RHD3_GTPase"/>
    <property type="match status" value="1"/>
</dbReference>
<proteinExistence type="inferred from homology"/>
<dbReference type="EMBL" id="AHGT01000059">
    <property type="protein sequence ID" value="ESU36018.1"/>
    <property type="molecule type" value="Genomic_DNA"/>
</dbReference>
<protein>
    <recommendedName>
        <fullName evidence="8">GB1/RHD3-type G domain-containing protein</fullName>
    </recommendedName>
</protein>
<keyword evidence="2" id="KW-0378">Hydrolase</keyword>
<dbReference type="Gene3D" id="3.40.50.300">
    <property type="entry name" value="P-loop containing nucleotide triphosphate hydrolases"/>
    <property type="match status" value="1"/>
</dbReference>
<dbReference type="PANTHER" id="PTHR45923">
    <property type="entry name" value="PROTEIN SEY1"/>
    <property type="match status" value="1"/>
</dbReference>
<evidence type="ECO:0000256" key="5">
    <source>
        <dbReference type="ARBA" id="ARBA00023136"/>
    </source>
</evidence>
<evidence type="ECO:0000313" key="9">
    <source>
        <dbReference type="EMBL" id="ESU36018.1"/>
    </source>
</evidence>
<dbReference type="AlphaFoldDB" id="V6TAV2"/>
<comment type="caution">
    <text evidence="9">The sequence shown here is derived from an EMBL/GenBank/DDBJ whole genome shotgun (WGS) entry which is preliminary data.</text>
</comment>
<evidence type="ECO:0000313" key="10">
    <source>
        <dbReference type="Proteomes" id="UP000018320"/>
    </source>
</evidence>
<sequence>MNSFKIQNSVLDNLQSMSSKTEIPIITDEGDFSAEYETFCQAMNGVADGTFICVSVFGPQSSGKSTLLNDLFGTSFKTMDLSAGRTQTTKGIMARAVDFQTKVAPRVLILDCEGSDSRERNQQEAQNIERHIGCFAAAVSDLLIINVWNHDIGRHSAANYNILSTIFDIYFRSLLKARRKSGNHRPLILLIAIRDAEEDGAELTQRTFESDVHHIYEQSVPKQYHGSFRDYFCLRFWFIPHRRYMKSLYDKKITQLKTDIKEIFDSLLGTETATTLIPLTDSSIYYSNIWDIVRTDKDLDIPSQREIVSNIRCEEFYLEAIEQFSSQVSKVFADVTAAIQVSLGQQSSTFLEQSPDAVKDYPITKLHNACNSFKLTKVLMDLSQECVALYRRKTRHYIPKVVTQWATKLNDDVLAGLKKVAHSFAKGIRESTCQALGAVTAPFRVQITQWLERHEYSDDYASNTNTVDILVPDLISDLTFPQKRLTDLMGLFGAATRVFHKCISVNWAHEYSGLRDTGILVNLPPNDVGPNSNVRIGDNAIETNAGSSVRLSVGYEASEPMVDAHIDDSGAFFSDIRQAGVYSPHLYAFLESLSLSTYGKALSLQKLPAAPPDVANAYDAVCLLHTIILLWYCETMMPLSLIYDITPEIDHIIPESNALFCETMGSILAAVAEAVSSQTRTITASMTQATARLMDDKLYVTLGSLRGVIYESARKTLERSFFSLLSSAFVAPDHQGLLYLQTRLSSPSIYFDLHFDSSSRSSPTDSILPDTQNPVYKQYTDIYLFSTLPALLSPPPRAYNTVGTRLSSGSSSIQSLLPRYRAVPIIAALDMSAFYIPQAALSSFMDRVDVEIIELINKSLGEFFSKSLPLVLQNKIHTKLVYDDQGAQRSYISENSILTEFLSEKKGLISMAQLFEGGTLITENLHSVTIKPTSQEKIDAMLRCAEAEWDKTYQEALEIYRTNKHKDKYKWVWLGMCILLMLTRKWVYAVLLSKYCLCITILLLSVGLFVYQRTTPDERNASFSSVATSIRERDVRQFWDATKHLAQKIIH</sequence>
<evidence type="ECO:0000259" key="8">
    <source>
        <dbReference type="PROSITE" id="PS51715"/>
    </source>
</evidence>
<dbReference type="PANTHER" id="PTHR45923:SF2">
    <property type="entry name" value="PROTEIN SEY1"/>
    <property type="match status" value="1"/>
</dbReference>
<dbReference type="GO" id="GO:0005525">
    <property type="term" value="F:GTP binding"/>
    <property type="evidence" value="ECO:0007669"/>
    <property type="project" value="UniProtKB-KW"/>
</dbReference>
<keyword evidence="7" id="KW-1133">Transmembrane helix</keyword>
<dbReference type="VEuPathDB" id="GiardiaDB:DHA2_151897"/>